<accession>A0A5C4LDC2</accession>
<dbReference type="PANTHER" id="PTHR30582">
    <property type="entry name" value="L,D-TRANSPEPTIDASE"/>
    <property type="match status" value="1"/>
</dbReference>
<dbReference type="GO" id="GO:0016757">
    <property type="term" value="F:glycosyltransferase activity"/>
    <property type="evidence" value="ECO:0007669"/>
    <property type="project" value="UniProtKB-KW"/>
</dbReference>
<reference evidence="12 13" key="1">
    <citation type="submission" date="2019-06" db="EMBL/GenBank/DDBJ databases">
        <title>Genome of Methylobacterium sp. 17Sr1-39.</title>
        <authorList>
            <person name="Seo T."/>
        </authorList>
    </citation>
    <scope>NUCLEOTIDE SEQUENCE [LARGE SCALE GENOMIC DNA]</scope>
    <source>
        <strain evidence="12 13">17Sr1-39</strain>
    </source>
</reference>
<evidence type="ECO:0000259" key="11">
    <source>
        <dbReference type="PROSITE" id="PS52029"/>
    </source>
</evidence>
<dbReference type="Proteomes" id="UP000305267">
    <property type="component" value="Unassembled WGS sequence"/>
</dbReference>
<dbReference type="PANTHER" id="PTHR30582:SF24">
    <property type="entry name" value="L,D-TRANSPEPTIDASE ERFK_SRFK-RELATED"/>
    <property type="match status" value="1"/>
</dbReference>
<protein>
    <submittedName>
        <fullName evidence="12">L,D-transpeptidase</fullName>
    </submittedName>
</protein>
<evidence type="ECO:0000313" key="13">
    <source>
        <dbReference type="Proteomes" id="UP000305267"/>
    </source>
</evidence>
<sequence length="169" mass="17938">MHKQSGWAAAAFVAAMLAAGPAVARELVAFDAAAAEAGTVVVRTAERRLYFVNGDGTAIRYPVAVGKAGKQWTGYARIDGKYLRPAWSPPDEVRRDNPRLPEVIAGGSPSNPMGVAALTLDRGEYAIHGTNRPGSIGTFASYGCIRMFNQDVADLYGRVQVGTTVVVTR</sequence>
<comment type="pathway">
    <text evidence="1 9">Cell wall biogenesis; peptidoglycan biosynthesis.</text>
</comment>
<dbReference type="InterPro" id="IPR050979">
    <property type="entry name" value="LD-transpeptidase"/>
</dbReference>
<evidence type="ECO:0000256" key="9">
    <source>
        <dbReference type="PROSITE-ProRule" id="PRU01373"/>
    </source>
</evidence>
<keyword evidence="3" id="KW-0328">Glycosyltransferase</keyword>
<dbReference type="PROSITE" id="PS52029">
    <property type="entry name" value="LD_TPASE"/>
    <property type="match status" value="1"/>
</dbReference>
<keyword evidence="8 9" id="KW-0961">Cell wall biogenesis/degradation</keyword>
<dbReference type="InterPro" id="IPR038063">
    <property type="entry name" value="Transpep_catalytic_dom"/>
</dbReference>
<evidence type="ECO:0000256" key="4">
    <source>
        <dbReference type="ARBA" id="ARBA00022679"/>
    </source>
</evidence>
<feature type="active site" description="Nucleophile" evidence="9">
    <location>
        <position position="144"/>
    </location>
</feature>
<dbReference type="GO" id="GO:0071555">
    <property type="term" value="P:cell wall organization"/>
    <property type="evidence" value="ECO:0007669"/>
    <property type="project" value="UniProtKB-UniRule"/>
</dbReference>
<evidence type="ECO:0000256" key="8">
    <source>
        <dbReference type="ARBA" id="ARBA00023316"/>
    </source>
</evidence>
<evidence type="ECO:0000256" key="3">
    <source>
        <dbReference type="ARBA" id="ARBA00022676"/>
    </source>
</evidence>
<dbReference type="SUPFAM" id="SSF141523">
    <property type="entry name" value="L,D-transpeptidase catalytic domain-like"/>
    <property type="match status" value="1"/>
</dbReference>
<comment type="caution">
    <text evidence="12">The sequence shown here is derived from an EMBL/GenBank/DDBJ whole genome shotgun (WGS) entry which is preliminary data.</text>
</comment>
<dbReference type="InterPro" id="IPR005490">
    <property type="entry name" value="LD_TPept_cat_dom"/>
</dbReference>
<keyword evidence="10" id="KW-0732">Signal</keyword>
<dbReference type="UniPathway" id="UPA00219"/>
<keyword evidence="7 9" id="KW-0573">Peptidoglycan synthesis</keyword>
<evidence type="ECO:0000256" key="1">
    <source>
        <dbReference type="ARBA" id="ARBA00004752"/>
    </source>
</evidence>
<evidence type="ECO:0000256" key="10">
    <source>
        <dbReference type="SAM" id="SignalP"/>
    </source>
</evidence>
<gene>
    <name evidence="12" type="ORF">FF100_24815</name>
</gene>
<dbReference type="Pfam" id="PF03734">
    <property type="entry name" value="YkuD"/>
    <property type="match status" value="1"/>
</dbReference>
<dbReference type="GO" id="GO:0008360">
    <property type="term" value="P:regulation of cell shape"/>
    <property type="evidence" value="ECO:0007669"/>
    <property type="project" value="UniProtKB-UniRule"/>
</dbReference>
<feature type="domain" description="L,D-TPase catalytic" evidence="11">
    <location>
        <begin position="38"/>
        <end position="168"/>
    </location>
</feature>
<evidence type="ECO:0000313" key="12">
    <source>
        <dbReference type="EMBL" id="TNC09824.1"/>
    </source>
</evidence>
<keyword evidence="6 9" id="KW-0133">Cell shape</keyword>
<dbReference type="RefSeq" id="WP_139038452.1">
    <property type="nucleotide sequence ID" value="NZ_VDDA01000015.1"/>
</dbReference>
<proteinExistence type="inferred from homology"/>
<dbReference type="AlphaFoldDB" id="A0A5C4LDC2"/>
<name>A0A5C4LDC2_9HYPH</name>
<organism evidence="12 13">
    <name type="scientific">Methylobacterium terricola</name>
    <dbReference type="NCBI Taxonomy" id="2583531"/>
    <lineage>
        <taxon>Bacteria</taxon>
        <taxon>Pseudomonadati</taxon>
        <taxon>Pseudomonadota</taxon>
        <taxon>Alphaproteobacteria</taxon>
        <taxon>Hyphomicrobiales</taxon>
        <taxon>Methylobacteriaceae</taxon>
        <taxon>Methylobacterium</taxon>
    </lineage>
</organism>
<feature type="chain" id="PRO_5022713194" evidence="10">
    <location>
        <begin position="25"/>
        <end position="169"/>
    </location>
</feature>
<evidence type="ECO:0000256" key="7">
    <source>
        <dbReference type="ARBA" id="ARBA00022984"/>
    </source>
</evidence>
<dbReference type="CDD" id="cd16913">
    <property type="entry name" value="YkuD_like"/>
    <property type="match status" value="1"/>
</dbReference>
<dbReference type="GO" id="GO:0005576">
    <property type="term" value="C:extracellular region"/>
    <property type="evidence" value="ECO:0007669"/>
    <property type="project" value="TreeGrafter"/>
</dbReference>
<evidence type="ECO:0000256" key="5">
    <source>
        <dbReference type="ARBA" id="ARBA00022801"/>
    </source>
</evidence>
<dbReference type="OrthoDB" id="9813664at2"/>
<comment type="similarity">
    <text evidence="2">Belongs to the YkuD family.</text>
</comment>
<keyword evidence="5" id="KW-0378">Hydrolase</keyword>
<dbReference type="EMBL" id="VDDA01000015">
    <property type="protein sequence ID" value="TNC09824.1"/>
    <property type="molecule type" value="Genomic_DNA"/>
</dbReference>
<evidence type="ECO:0000256" key="2">
    <source>
        <dbReference type="ARBA" id="ARBA00005992"/>
    </source>
</evidence>
<feature type="signal peptide" evidence="10">
    <location>
        <begin position="1"/>
        <end position="24"/>
    </location>
</feature>
<keyword evidence="4" id="KW-0808">Transferase</keyword>
<dbReference type="Gene3D" id="2.40.440.10">
    <property type="entry name" value="L,D-transpeptidase catalytic domain-like"/>
    <property type="match status" value="1"/>
</dbReference>
<evidence type="ECO:0000256" key="6">
    <source>
        <dbReference type="ARBA" id="ARBA00022960"/>
    </source>
</evidence>
<feature type="active site" description="Proton donor/acceptor" evidence="9">
    <location>
        <position position="128"/>
    </location>
</feature>
<dbReference type="FunFam" id="2.40.440.10:FF:000002">
    <property type="entry name" value="L,D-transpeptidase ErfK/SrfK"/>
    <property type="match status" value="1"/>
</dbReference>
<keyword evidence="13" id="KW-1185">Reference proteome</keyword>
<dbReference type="GO" id="GO:0071972">
    <property type="term" value="F:peptidoglycan L,D-transpeptidase activity"/>
    <property type="evidence" value="ECO:0007669"/>
    <property type="project" value="TreeGrafter"/>
</dbReference>
<dbReference type="GO" id="GO:0018104">
    <property type="term" value="P:peptidoglycan-protein cross-linking"/>
    <property type="evidence" value="ECO:0007669"/>
    <property type="project" value="TreeGrafter"/>
</dbReference>